<reference evidence="2 3" key="1">
    <citation type="submission" date="2016-11" db="EMBL/GenBank/DDBJ databases">
        <title>Draft Genome Sequences of Nine Cyanobacterial Strains from Diverse Habitats.</title>
        <authorList>
            <person name="Zhu T."/>
            <person name="Hou S."/>
            <person name="Lu X."/>
            <person name="Hess W.R."/>
        </authorList>
    </citation>
    <scope>NUCLEOTIDE SEQUENCE [LARGE SCALE GENOMIC DNA]</scope>
    <source>
        <strain evidence="2 3">NIES-30</strain>
    </source>
</reference>
<gene>
    <name evidence="2" type="ORF">NIES30_03695</name>
</gene>
<protein>
    <submittedName>
        <fullName evidence="2">Uncharacterized protein</fullName>
    </submittedName>
</protein>
<dbReference type="AlphaFoldDB" id="A0A1U7JBS6"/>
<feature type="region of interest" description="Disordered" evidence="1">
    <location>
        <begin position="69"/>
        <end position="90"/>
    </location>
</feature>
<dbReference type="Proteomes" id="UP000185557">
    <property type="component" value="Unassembled WGS sequence"/>
</dbReference>
<keyword evidence="3" id="KW-1185">Reference proteome</keyword>
<dbReference type="RefSeq" id="WP_073606983.1">
    <property type="nucleotide sequence ID" value="NZ_MRCG01000001.1"/>
</dbReference>
<dbReference type="OrthoDB" id="458415at2"/>
<evidence type="ECO:0000256" key="1">
    <source>
        <dbReference type="SAM" id="MobiDB-lite"/>
    </source>
</evidence>
<proteinExistence type="predicted"/>
<evidence type="ECO:0000313" key="2">
    <source>
        <dbReference type="EMBL" id="OKH51176.1"/>
    </source>
</evidence>
<dbReference type="EMBL" id="MRCG01000001">
    <property type="protein sequence ID" value="OKH51176.1"/>
    <property type="molecule type" value="Genomic_DNA"/>
</dbReference>
<name>A0A1U7JBS6_9CYAN</name>
<comment type="caution">
    <text evidence="2">The sequence shown here is derived from an EMBL/GenBank/DDBJ whole genome shotgun (WGS) entry which is preliminary data.</text>
</comment>
<sequence length="129" mass="13755">MPTLNPQQEKSLTAFITALGQQDNALPEGLQKQLHAIGQNLEARVLELPAIAASLPNLNQAYQTALSETQADAPAATFASSTSQSDSDKQFDRAVDILTADDPVQAAKRHRTPLGQVASNPLKRILGRG</sequence>
<accession>A0A1U7JBS6</accession>
<feature type="region of interest" description="Disordered" evidence="1">
    <location>
        <begin position="102"/>
        <end position="129"/>
    </location>
</feature>
<organism evidence="2 3">
    <name type="scientific">Phormidium tenue NIES-30</name>
    <dbReference type="NCBI Taxonomy" id="549789"/>
    <lineage>
        <taxon>Bacteria</taxon>
        <taxon>Bacillati</taxon>
        <taxon>Cyanobacteriota</taxon>
        <taxon>Cyanophyceae</taxon>
        <taxon>Oscillatoriophycideae</taxon>
        <taxon>Oscillatoriales</taxon>
        <taxon>Oscillatoriaceae</taxon>
        <taxon>Phormidium</taxon>
    </lineage>
</organism>
<evidence type="ECO:0000313" key="3">
    <source>
        <dbReference type="Proteomes" id="UP000185557"/>
    </source>
</evidence>